<dbReference type="InterPro" id="IPR038026">
    <property type="entry name" value="MtlR-like_sf"/>
</dbReference>
<dbReference type="SUPFAM" id="SSF158668">
    <property type="entry name" value="MtlR-like"/>
    <property type="match status" value="1"/>
</dbReference>
<sequence>MKSSNEDIALLIKTEDPFKISVLGFSAIEEALEQLIQEALPSAHKVETQRLSPSFKVDLAIGLGVFPHDFKGIVIKLSKIRNSYAHEFDLKVKPFRDSELIAAMSKEQRASVTEKEDVDSSSCSILSFAVLTTYIEVTSRITHFRQVRASRVKQFAHIKALLEEIPAPKIDQSSKHYNEYCKDLDERVEKRRNSILEEIVRKET</sequence>
<dbReference type="Proteomes" id="UP001065322">
    <property type="component" value="Chromosome"/>
</dbReference>
<keyword evidence="2" id="KW-1185">Reference proteome</keyword>
<evidence type="ECO:0000313" key="2">
    <source>
        <dbReference type="Proteomes" id="UP001065322"/>
    </source>
</evidence>
<proteinExistence type="predicted"/>
<accession>A0ABY6A970</accession>
<name>A0ABY6A970_9GAMM</name>
<dbReference type="EMBL" id="CP054475">
    <property type="protein sequence ID" value="UXD87207.1"/>
    <property type="molecule type" value="Genomic_DNA"/>
</dbReference>
<gene>
    <name evidence="1" type="ORF">HUF19_07095</name>
</gene>
<evidence type="ECO:0000313" key="1">
    <source>
        <dbReference type="EMBL" id="UXD87207.1"/>
    </source>
</evidence>
<organism evidence="1 2">
    <name type="scientific">Thalassolituus hydrocarboniclasticus</name>
    <dbReference type="NCBI Taxonomy" id="2742796"/>
    <lineage>
        <taxon>Bacteria</taxon>
        <taxon>Pseudomonadati</taxon>
        <taxon>Pseudomonadota</taxon>
        <taxon>Gammaproteobacteria</taxon>
        <taxon>Oceanospirillales</taxon>
        <taxon>Oceanospirillaceae</taxon>
        <taxon>Thalassolituus</taxon>
    </lineage>
</organism>
<reference evidence="2" key="1">
    <citation type="submission" date="2020-06" db="EMBL/GenBank/DDBJ databases">
        <title>Thalassolituus marinus alknpb1M-1, a hydrocarbon-degrading bacterium isolated from the deep-sea overlying water using an in-situ strategy from the South China Sea basin.</title>
        <authorList>
            <person name="Dong C."/>
            <person name="Chen Y."/>
            <person name="Shao Z."/>
        </authorList>
    </citation>
    <scope>NUCLEOTIDE SEQUENCE [LARGE SCALE GENOMIC DNA]</scope>
    <source>
        <strain evidence="2">alknpb1M-1</strain>
    </source>
</reference>
<dbReference type="RefSeq" id="WP_260999130.1">
    <property type="nucleotide sequence ID" value="NZ_CP054475.1"/>
</dbReference>
<protein>
    <submittedName>
        <fullName evidence="1">Uncharacterized protein</fullName>
    </submittedName>
</protein>